<feature type="transmembrane region" description="Helical" evidence="1">
    <location>
        <begin position="20"/>
        <end position="40"/>
    </location>
</feature>
<proteinExistence type="predicted"/>
<protein>
    <submittedName>
        <fullName evidence="2">Uncharacterized protein</fullName>
    </submittedName>
</protein>
<dbReference type="EMBL" id="ASPP01040322">
    <property type="protein sequence ID" value="ETO00675.1"/>
    <property type="molecule type" value="Genomic_DNA"/>
</dbReference>
<organism evidence="2 3">
    <name type="scientific">Reticulomyxa filosa</name>
    <dbReference type="NCBI Taxonomy" id="46433"/>
    <lineage>
        <taxon>Eukaryota</taxon>
        <taxon>Sar</taxon>
        <taxon>Rhizaria</taxon>
        <taxon>Retaria</taxon>
        <taxon>Foraminifera</taxon>
        <taxon>Monothalamids</taxon>
        <taxon>Reticulomyxidae</taxon>
        <taxon>Reticulomyxa</taxon>
    </lineage>
</organism>
<accession>X6LIX9</accession>
<feature type="transmembrane region" description="Helical" evidence="1">
    <location>
        <begin position="61"/>
        <end position="82"/>
    </location>
</feature>
<gene>
    <name evidence="2" type="ORF">RFI_36765</name>
</gene>
<evidence type="ECO:0000313" key="3">
    <source>
        <dbReference type="Proteomes" id="UP000023152"/>
    </source>
</evidence>
<dbReference type="Proteomes" id="UP000023152">
    <property type="component" value="Unassembled WGS sequence"/>
</dbReference>
<evidence type="ECO:0000313" key="2">
    <source>
        <dbReference type="EMBL" id="ETO00675.1"/>
    </source>
</evidence>
<evidence type="ECO:0000256" key="1">
    <source>
        <dbReference type="SAM" id="Phobius"/>
    </source>
</evidence>
<dbReference type="AlphaFoldDB" id="X6LIX9"/>
<sequence length="145" mass="17023">NDNDNDINKKEEKKITPQKHVVVLCNIVTMLAIPLYFGKITEDNVKELRRPLTKKELRHMYVRKWIFNSWNYFWWACGGLYLSGYFLHSFFSQTPSHLSHTVLFATTVALPLLYPCSFALFALNARRRLRKLQKLILSSKSKSTI</sequence>
<reference evidence="2 3" key="1">
    <citation type="journal article" date="2013" name="Curr. Biol.">
        <title>The Genome of the Foraminiferan Reticulomyxa filosa.</title>
        <authorList>
            <person name="Glockner G."/>
            <person name="Hulsmann N."/>
            <person name="Schleicher M."/>
            <person name="Noegel A.A."/>
            <person name="Eichinger L."/>
            <person name="Gallinger C."/>
            <person name="Pawlowski J."/>
            <person name="Sierra R."/>
            <person name="Euteneuer U."/>
            <person name="Pillet L."/>
            <person name="Moustafa A."/>
            <person name="Platzer M."/>
            <person name="Groth M."/>
            <person name="Szafranski K."/>
            <person name="Schliwa M."/>
        </authorList>
    </citation>
    <scope>NUCLEOTIDE SEQUENCE [LARGE SCALE GENOMIC DNA]</scope>
</reference>
<keyword evidence="1" id="KW-0472">Membrane</keyword>
<keyword evidence="1" id="KW-0812">Transmembrane</keyword>
<feature type="transmembrane region" description="Helical" evidence="1">
    <location>
        <begin position="102"/>
        <end position="123"/>
    </location>
</feature>
<feature type="non-terminal residue" evidence="2">
    <location>
        <position position="1"/>
    </location>
</feature>
<comment type="caution">
    <text evidence="2">The sequence shown here is derived from an EMBL/GenBank/DDBJ whole genome shotgun (WGS) entry which is preliminary data.</text>
</comment>
<keyword evidence="1" id="KW-1133">Transmembrane helix</keyword>
<name>X6LIX9_RETFI</name>
<keyword evidence="3" id="KW-1185">Reference proteome</keyword>